<dbReference type="AlphaFoldDB" id="A0AAW2XT78"/>
<proteinExistence type="predicted"/>
<gene>
    <name evidence="1" type="ORF">Slati_1050500</name>
</gene>
<comment type="caution">
    <text evidence="1">The sequence shown here is derived from an EMBL/GenBank/DDBJ whole genome shotgun (WGS) entry which is preliminary data.</text>
</comment>
<name>A0AAW2XT78_9LAMI</name>
<reference evidence="1" key="2">
    <citation type="journal article" date="2024" name="Plant">
        <title>Genomic evolution and insights into agronomic trait innovations of Sesamum species.</title>
        <authorList>
            <person name="Miao H."/>
            <person name="Wang L."/>
            <person name="Qu L."/>
            <person name="Liu H."/>
            <person name="Sun Y."/>
            <person name="Le M."/>
            <person name="Wang Q."/>
            <person name="Wei S."/>
            <person name="Zheng Y."/>
            <person name="Lin W."/>
            <person name="Duan Y."/>
            <person name="Cao H."/>
            <person name="Xiong S."/>
            <person name="Wang X."/>
            <person name="Wei L."/>
            <person name="Li C."/>
            <person name="Ma Q."/>
            <person name="Ju M."/>
            <person name="Zhao R."/>
            <person name="Li G."/>
            <person name="Mu C."/>
            <person name="Tian Q."/>
            <person name="Mei H."/>
            <person name="Zhang T."/>
            <person name="Gao T."/>
            <person name="Zhang H."/>
        </authorList>
    </citation>
    <scope>NUCLEOTIDE SEQUENCE</scope>
    <source>
        <strain evidence="1">KEN1</strain>
    </source>
</reference>
<protein>
    <submittedName>
        <fullName evidence="1">Secologanin synthase</fullName>
    </submittedName>
</protein>
<evidence type="ECO:0000313" key="1">
    <source>
        <dbReference type="EMBL" id="KAL0457113.1"/>
    </source>
</evidence>
<sequence>MEKHLRKQGLKGNSYRFLFGDARETAVMYNESYSKPISINEDLGPRVIPFIYKTLRTYGASTFI</sequence>
<organism evidence="1">
    <name type="scientific">Sesamum latifolium</name>
    <dbReference type="NCBI Taxonomy" id="2727402"/>
    <lineage>
        <taxon>Eukaryota</taxon>
        <taxon>Viridiplantae</taxon>
        <taxon>Streptophyta</taxon>
        <taxon>Embryophyta</taxon>
        <taxon>Tracheophyta</taxon>
        <taxon>Spermatophyta</taxon>
        <taxon>Magnoliopsida</taxon>
        <taxon>eudicotyledons</taxon>
        <taxon>Gunneridae</taxon>
        <taxon>Pentapetalae</taxon>
        <taxon>asterids</taxon>
        <taxon>lamiids</taxon>
        <taxon>Lamiales</taxon>
        <taxon>Pedaliaceae</taxon>
        <taxon>Sesamum</taxon>
    </lineage>
</organism>
<reference evidence="1" key="1">
    <citation type="submission" date="2020-06" db="EMBL/GenBank/DDBJ databases">
        <authorList>
            <person name="Li T."/>
            <person name="Hu X."/>
            <person name="Zhang T."/>
            <person name="Song X."/>
            <person name="Zhang H."/>
            <person name="Dai N."/>
            <person name="Sheng W."/>
            <person name="Hou X."/>
            <person name="Wei L."/>
        </authorList>
    </citation>
    <scope>NUCLEOTIDE SEQUENCE</scope>
    <source>
        <strain evidence="1">KEN1</strain>
        <tissue evidence="1">Leaf</tissue>
    </source>
</reference>
<dbReference type="EMBL" id="JACGWN010000003">
    <property type="protein sequence ID" value="KAL0457113.1"/>
    <property type="molecule type" value="Genomic_DNA"/>
</dbReference>
<accession>A0AAW2XT78</accession>